<gene>
    <name evidence="1" type="ORF">DFH07DRAFT_756166</name>
</gene>
<protein>
    <submittedName>
        <fullName evidence="1">Uncharacterized protein</fullName>
    </submittedName>
</protein>
<dbReference type="AlphaFoldDB" id="A0AAD7MS32"/>
<evidence type="ECO:0000313" key="2">
    <source>
        <dbReference type="Proteomes" id="UP001215280"/>
    </source>
</evidence>
<reference evidence="1" key="1">
    <citation type="submission" date="2023-03" db="EMBL/GenBank/DDBJ databases">
        <title>Massive genome expansion in bonnet fungi (Mycena s.s.) driven by repeated elements and novel gene families across ecological guilds.</title>
        <authorList>
            <consortium name="Lawrence Berkeley National Laboratory"/>
            <person name="Harder C.B."/>
            <person name="Miyauchi S."/>
            <person name="Viragh M."/>
            <person name="Kuo A."/>
            <person name="Thoen E."/>
            <person name="Andreopoulos B."/>
            <person name="Lu D."/>
            <person name="Skrede I."/>
            <person name="Drula E."/>
            <person name="Henrissat B."/>
            <person name="Morin E."/>
            <person name="Kohler A."/>
            <person name="Barry K."/>
            <person name="LaButti K."/>
            <person name="Morin E."/>
            <person name="Salamov A."/>
            <person name="Lipzen A."/>
            <person name="Mereny Z."/>
            <person name="Hegedus B."/>
            <person name="Baldrian P."/>
            <person name="Stursova M."/>
            <person name="Weitz H."/>
            <person name="Taylor A."/>
            <person name="Grigoriev I.V."/>
            <person name="Nagy L.G."/>
            <person name="Martin F."/>
            <person name="Kauserud H."/>
        </authorList>
    </citation>
    <scope>NUCLEOTIDE SEQUENCE</scope>
    <source>
        <strain evidence="1">CBHHK188m</strain>
    </source>
</reference>
<sequence length="182" mass="20226">MATGPQTAYKLDLEDIIAFPDTVHVPVLPPEPGESWIIFGEIFRDVSVFRPVYMVRDKINCDFPVAFYMENPTEAAKACKIGHILCITSGMRHYFADGSNGYRIGPLNIPLEARSGRGQNFGILDLKPRSGTDKNGPRGQQAQVRVRTKITKFGGLGGPETLFWTQILTEMLPPCEDSPKTR</sequence>
<comment type="caution">
    <text evidence="1">The sequence shown here is derived from an EMBL/GenBank/DDBJ whole genome shotgun (WGS) entry which is preliminary data.</text>
</comment>
<dbReference type="EMBL" id="JARJLG010000188">
    <property type="protein sequence ID" value="KAJ7730666.1"/>
    <property type="molecule type" value="Genomic_DNA"/>
</dbReference>
<dbReference type="Proteomes" id="UP001215280">
    <property type="component" value="Unassembled WGS sequence"/>
</dbReference>
<name>A0AAD7MS32_9AGAR</name>
<keyword evidence="2" id="KW-1185">Reference proteome</keyword>
<proteinExistence type="predicted"/>
<evidence type="ECO:0000313" key="1">
    <source>
        <dbReference type="EMBL" id="KAJ7730666.1"/>
    </source>
</evidence>
<accession>A0AAD7MS32</accession>
<organism evidence="1 2">
    <name type="scientific">Mycena maculata</name>
    <dbReference type="NCBI Taxonomy" id="230809"/>
    <lineage>
        <taxon>Eukaryota</taxon>
        <taxon>Fungi</taxon>
        <taxon>Dikarya</taxon>
        <taxon>Basidiomycota</taxon>
        <taxon>Agaricomycotina</taxon>
        <taxon>Agaricomycetes</taxon>
        <taxon>Agaricomycetidae</taxon>
        <taxon>Agaricales</taxon>
        <taxon>Marasmiineae</taxon>
        <taxon>Mycenaceae</taxon>
        <taxon>Mycena</taxon>
    </lineage>
</organism>